<accession>A0ACC3AK04</accession>
<comment type="caution">
    <text evidence="1">The sequence shown here is derived from an EMBL/GenBank/DDBJ whole genome shotgun (WGS) entry which is preliminary data.</text>
</comment>
<proteinExistence type="predicted"/>
<organism evidence="1 2">
    <name type="scientific">Neophaeococcomyces mojaviensis</name>
    <dbReference type="NCBI Taxonomy" id="3383035"/>
    <lineage>
        <taxon>Eukaryota</taxon>
        <taxon>Fungi</taxon>
        <taxon>Dikarya</taxon>
        <taxon>Ascomycota</taxon>
        <taxon>Pezizomycotina</taxon>
        <taxon>Eurotiomycetes</taxon>
        <taxon>Chaetothyriomycetidae</taxon>
        <taxon>Chaetothyriales</taxon>
        <taxon>Chaetothyriales incertae sedis</taxon>
        <taxon>Neophaeococcomyces</taxon>
    </lineage>
</organism>
<reference evidence="1" key="1">
    <citation type="submission" date="2022-10" db="EMBL/GenBank/DDBJ databases">
        <title>Culturing micro-colonial fungi from biological soil crusts in the Mojave desert and describing Neophaeococcomyces mojavensis, and introducing the new genera and species Taxawa tesnikishii.</title>
        <authorList>
            <person name="Kurbessoian T."/>
            <person name="Stajich J.E."/>
        </authorList>
    </citation>
    <scope>NUCLEOTIDE SEQUENCE</scope>
    <source>
        <strain evidence="1">JES_112</strain>
    </source>
</reference>
<evidence type="ECO:0000313" key="2">
    <source>
        <dbReference type="Proteomes" id="UP001172386"/>
    </source>
</evidence>
<dbReference type="Proteomes" id="UP001172386">
    <property type="component" value="Unassembled WGS sequence"/>
</dbReference>
<dbReference type="EMBL" id="JAPDRQ010000004">
    <property type="protein sequence ID" value="KAJ9664204.1"/>
    <property type="molecule type" value="Genomic_DNA"/>
</dbReference>
<name>A0ACC3AK04_9EURO</name>
<keyword evidence="2" id="KW-1185">Reference proteome</keyword>
<sequence length="415" mass="45297">MSANLYYSHPILDVLAKDFHVSQGQVSSIPTLATAGEATGLLLIMPLADFFPRRKFSLTFVFVTAAFWLGLCLTHNLNIFLILTYLSACFTGVTQIMLPLVAELAPAETRAFNISIVGAGPTMAILLARILSGIVANYTSWRNIYWLALGLQAAVWIALFCFMPDYPAINPTPKRDILKRYPKILWSILLLYTKYPVLVQSALSSFCTFFTVSSYWTTLTFLLSGSPYNYTTLVIGLFGLVGAVTVFLGPIYGKYIIQPLQEPLYSVMIGKSVSLVGIVIGTFVGVHNVAGPILQALLLDAGLMIVQIANRVSIAPIAPEARNRVNTAFVSILYLGSFAGTKSGNEIYEKHGGWLASGGLSIAVIAFSYAIILLRGPNEPGWIGWTGGWKVRPVVVKEIEVEKQVVKDESEKAEV</sequence>
<protein>
    <submittedName>
        <fullName evidence="1">Uncharacterized protein</fullName>
    </submittedName>
</protein>
<evidence type="ECO:0000313" key="1">
    <source>
        <dbReference type="EMBL" id="KAJ9664204.1"/>
    </source>
</evidence>
<gene>
    <name evidence="1" type="ORF">H2198_000422</name>
</gene>